<gene>
    <name evidence="2" type="ORF">BS47DRAFT_1301304</name>
</gene>
<organism evidence="2 3">
    <name type="scientific">Hydnum rufescens UP504</name>
    <dbReference type="NCBI Taxonomy" id="1448309"/>
    <lineage>
        <taxon>Eukaryota</taxon>
        <taxon>Fungi</taxon>
        <taxon>Dikarya</taxon>
        <taxon>Basidiomycota</taxon>
        <taxon>Agaricomycotina</taxon>
        <taxon>Agaricomycetes</taxon>
        <taxon>Cantharellales</taxon>
        <taxon>Hydnaceae</taxon>
        <taxon>Hydnum</taxon>
    </lineage>
</organism>
<dbReference type="PROSITE" id="PS50011">
    <property type="entry name" value="PROTEIN_KINASE_DOM"/>
    <property type="match status" value="1"/>
</dbReference>
<dbReference type="GO" id="GO:0004672">
    <property type="term" value="F:protein kinase activity"/>
    <property type="evidence" value="ECO:0007669"/>
    <property type="project" value="InterPro"/>
</dbReference>
<reference evidence="2" key="1">
    <citation type="journal article" date="2020" name="Nat. Commun.">
        <title>Large-scale genome sequencing of mycorrhizal fungi provides insights into the early evolution of symbiotic traits.</title>
        <authorList>
            <person name="Miyauchi S."/>
            <person name="Kiss E."/>
            <person name="Kuo A."/>
            <person name="Drula E."/>
            <person name="Kohler A."/>
            <person name="Sanchez-Garcia M."/>
            <person name="Morin E."/>
            <person name="Andreopoulos B."/>
            <person name="Barry K.W."/>
            <person name="Bonito G."/>
            <person name="Buee M."/>
            <person name="Carver A."/>
            <person name="Chen C."/>
            <person name="Cichocki N."/>
            <person name="Clum A."/>
            <person name="Culley D."/>
            <person name="Crous P.W."/>
            <person name="Fauchery L."/>
            <person name="Girlanda M."/>
            <person name="Hayes R.D."/>
            <person name="Keri Z."/>
            <person name="LaButti K."/>
            <person name="Lipzen A."/>
            <person name="Lombard V."/>
            <person name="Magnuson J."/>
            <person name="Maillard F."/>
            <person name="Murat C."/>
            <person name="Nolan M."/>
            <person name="Ohm R.A."/>
            <person name="Pangilinan J."/>
            <person name="Pereira M.F."/>
            <person name="Perotto S."/>
            <person name="Peter M."/>
            <person name="Pfister S."/>
            <person name="Riley R."/>
            <person name="Sitrit Y."/>
            <person name="Stielow J.B."/>
            <person name="Szollosi G."/>
            <person name="Zifcakova L."/>
            <person name="Stursova M."/>
            <person name="Spatafora J.W."/>
            <person name="Tedersoo L."/>
            <person name="Vaario L.M."/>
            <person name="Yamada A."/>
            <person name="Yan M."/>
            <person name="Wang P."/>
            <person name="Xu J."/>
            <person name="Bruns T."/>
            <person name="Baldrian P."/>
            <person name="Vilgalys R."/>
            <person name="Dunand C."/>
            <person name="Henrissat B."/>
            <person name="Grigoriev I.V."/>
            <person name="Hibbett D."/>
            <person name="Nagy L.G."/>
            <person name="Martin F.M."/>
        </authorList>
    </citation>
    <scope>NUCLEOTIDE SEQUENCE</scope>
    <source>
        <strain evidence="2">UP504</strain>
    </source>
</reference>
<dbReference type="Proteomes" id="UP000886523">
    <property type="component" value="Unassembled WGS sequence"/>
</dbReference>
<dbReference type="InterPro" id="IPR011009">
    <property type="entry name" value="Kinase-like_dom_sf"/>
</dbReference>
<dbReference type="InterPro" id="IPR000719">
    <property type="entry name" value="Prot_kinase_dom"/>
</dbReference>
<dbReference type="GO" id="GO:0005524">
    <property type="term" value="F:ATP binding"/>
    <property type="evidence" value="ECO:0007669"/>
    <property type="project" value="InterPro"/>
</dbReference>
<comment type="caution">
    <text evidence="2">The sequence shown here is derived from an EMBL/GenBank/DDBJ whole genome shotgun (WGS) entry which is preliminary data.</text>
</comment>
<keyword evidence="3" id="KW-1185">Reference proteome</keyword>
<protein>
    <recommendedName>
        <fullName evidence="1">Protein kinase domain-containing protein</fullName>
    </recommendedName>
</protein>
<dbReference type="Gene3D" id="1.10.510.10">
    <property type="entry name" value="Transferase(Phosphotransferase) domain 1"/>
    <property type="match status" value="1"/>
</dbReference>
<accession>A0A9P6APC1</accession>
<proteinExistence type="predicted"/>
<dbReference type="EMBL" id="MU129033">
    <property type="protein sequence ID" value="KAF9509540.1"/>
    <property type="molecule type" value="Genomic_DNA"/>
</dbReference>
<feature type="domain" description="Protein kinase" evidence="1">
    <location>
        <begin position="1"/>
        <end position="92"/>
    </location>
</feature>
<name>A0A9P6APC1_9AGAM</name>
<evidence type="ECO:0000313" key="2">
    <source>
        <dbReference type="EMBL" id="KAF9509540.1"/>
    </source>
</evidence>
<dbReference type="AlphaFoldDB" id="A0A9P6APC1"/>
<dbReference type="SUPFAM" id="SSF56112">
    <property type="entry name" value="Protein kinase-like (PK-like)"/>
    <property type="match status" value="1"/>
</dbReference>
<dbReference type="OrthoDB" id="248923at2759"/>
<evidence type="ECO:0000259" key="1">
    <source>
        <dbReference type="PROSITE" id="PS50011"/>
    </source>
</evidence>
<sequence length="92" mass="10805">MIRPYRRRPIHLRLGIVRVVHALIWFVHPCISNEPLLWIKSGVFREEYIAIIIRELLKGLEYLHIEGKLHRDVKGIVFRITSVACRIGLIPS</sequence>
<evidence type="ECO:0000313" key="3">
    <source>
        <dbReference type="Proteomes" id="UP000886523"/>
    </source>
</evidence>